<reference evidence="3" key="1">
    <citation type="journal article" date="2017" name="Front. Plant Sci.">
        <title>Climate Clever Clovers: New Paradigm to Reduce the Environmental Footprint of Ruminants by Breeding Low Methanogenic Forages Utilizing Haplotype Variation.</title>
        <authorList>
            <person name="Kaur P."/>
            <person name="Appels R."/>
            <person name="Bayer P.E."/>
            <person name="Keeble-Gagnere G."/>
            <person name="Wang J."/>
            <person name="Hirakawa H."/>
            <person name="Shirasawa K."/>
            <person name="Vercoe P."/>
            <person name="Stefanova K."/>
            <person name="Durmic Z."/>
            <person name="Nichols P."/>
            <person name="Revell C."/>
            <person name="Isobe S.N."/>
            <person name="Edwards D."/>
            <person name="Erskine W."/>
        </authorList>
    </citation>
    <scope>NUCLEOTIDE SEQUENCE [LARGE SCALE GENOMIC DNA]</scope>
    <source>
        <strain evidence="3">cv. Daliak</strain>
    </source>
</reference>
<proteinExistence type="predicted"/>
<evidence type="ECO:0000313" key="3">
    <source>
        <dbReference type="Proteomes" id="UP000242715"/>
    </source>
</evidence>
<keyword evidence="3" id="KW-1185">Reference proteome</keyword>
<dbReference type="Proteomes" id="UP000242715">
    <property type="component" value="Unassembled WGS sequence"/>
</dbReference>
<accession>A0A2Z6M2Q7</accession>
<feature type="region of interest" description="Disordered" evidence="1">
    <location>
        <begin position="1"/>
        <end position="27"/>
    </location>
</feature>
<sequence>MNNNRNQHSSNNHNLSQSSRPMPIPSYFDQSSDIWAAAQHHREMHPPQLYQQFDGNWERFQQFQQEQLTKFQERQLQMRQLFIQQYQVAVEQQQQFPAAPQLQHDELSDNMFEAVVDEQQHHQDQD</sequence>
<dbReference type="OrthoDB" id="1436408at2759"/>
<feature type="compositionally biased region" description="Low complexity" evidence="1">
    <location>
        <begin position="1"/>
        <end position="20"/>
    </location>
</feature>
<name>A0A2Z6M2Q7_TRISU</name>
<protein>
    <submittedName>
        <fullName evidence="2">Uncharacterized protein</fullName>
    </submittedName>
</protein>
<evidence type="ECO:0000313" key="2">
    <source>
        <dbReference type="EMBL" id="GAU19180.1"/>
    </source>
</evidence>
<evidence type="ECO:0000256" key="1">
    <source>
        <dbReference type="SAM" id="MobiDB-lite"/>
    </source>
</evidence>
<gene>
    <name evidence="2" type="ORF">TSUD_198620</name>
</gene>
<dbReference type="AlphaFoldDB" id="A0A2Z6M2Q7"/>
<organism evidence="2 3">
    <name type="scientific">Trifolium subterraneum</name>
    <name type="common">Subterranean clover</name>
    <dbReference type="NCBI Taxonomy" id="3900"/>
    <lineage>
        <taxon>Eukaryota</taxon>
        <taxon>Viridiplantae</taxon>
        <taxon>Streptophyta</taxon>
        <taxon>Embryophyta</taxon>
        <taxon>Tracheophyta</taxon>
        <taxon>Spermatophyta</taxon>
        <taxon>Magnoliopsida</taxon>
        <taxon>eudicotyledons</taxon>
        <taxon>Gunneridae</taxon>
        <taxon>Pentapetalae</taxon>
        <taxon>rosids</taxon>
        <taxon>fabids</taxon>
        <taxon>Fabales</taxon>
        <taxon>Fabaceae</taxon>
        <taxon>Papilionoideae</taxon>
        <taxon>50 kb inversion clade</taxon>
        <taxon>NPAAA clade</taxon>
        <taxon>Hologalegina</taxon>
        <taxon>IRL clade</taxon>
        <taxon>Trifolieae</taxon>
        <taxon>Trifolium</taxon>
    </lineage>
</organism>
<dbReference type="EMBL" id="DF973196">
    <property type="protein sequence ID" value="GAU19180.1"/>
    <property type="molecule type" value="Genomic_DNA"/>
</dbReference>